<evidence type="ECO:0000313" key="3">
    <source>
        <dbReference type="Proteomes" id="UP000005387"/>
    </source>
</evidence>
<dbReference type="RefSeq" id="WP_006037142.1">
    <property type="nucleotide sequence ID" value="NZ_AEDD01000002.1"/>
</dbReference>
<dbReference type="OrthoDB" id="6199084at2"/>
<dbReference type="EMBL" id="AEDD01000002">
    <property type="protein sequence ID" value="EFM12447.1"/>
    <property type="molecule type" value="Genomic_DNA"/>
</dbReference>
<evidence type="ECO:0000256" key="1">
    <source>
        <dbReference type="SAM" id="Phobius"/>
    </source>
</evidence>
<sequence length="312" mass="35783">MRTKRAKPIYIETFIKTNMDELWKHTQQPELHEQWDLRFSEIRYLPRKAPDSPQSFHYRTRLGFGLAIEGTGETVAHTNNHTGERVSTLRFGSEQPLSLIREGSGYWKYTLTQNGIVFATQYDYKTRFGAAGRWFDRLVFRPLIGYATAWSFDLLRIWLEHSSKPIDSLQRAAIHYGSLLMLVVLWLYEGLVPKWLFPEGGELALLQATNLFQGAEILMLRMIGLCEMIIGIWIVTGHRRASCYWIQIGLLSSLAAAALVTKPDLLQAPFNPLVLTLAMIGLCLSCGLTIDRLPRARNCIRERKTRGKGKRR</sequence>
<organism evidence="2 3">
    <name type="scientific">Paenibacillus curdlanolyticus YK9</name>
    <dbReference type="NCBI Taxonomy" id="717606"/>
    <lineage>
        <taxon>Bacteria</taxon>
        <taxon>Bacillati</taxon>
        <taxon>Bacillota</taxon>
        <taxon>Bacilli</taxon>
        <taxon>Bacillales</taxon>
        <taxon>Paenibacillaceae</taxon>
        <taxon>Paenibacillus</taxon>
    </lineage>
</organism>
<protein>
    <recommendedName>
        <fullName evidence="4">DoxX family protein</fullName>
    </recommendedName>
</protein>
<gene>
    <name evidence="2" type="ORF">PaecuDRAFT_1127</name>
</gene>
<proteinExistence type="predicted"/>
<dbReference type="Pfam" id="PF13781">
    <property type="entry name" value="DoxX_3"/>
    <property type="match status" value="1"/>
</dbReference>
<dbReference type="InterPro" id="IPR025695">
    <property type="entry name" value="DoxX-like"/>
</dbReference>
<dbReference type="eggNOG" id="ENOG5030CRY">
    <property type="taxonomic scope" value="Bacteria"/>
</dbReference>
<dbReference type="AlphaFoldDB" id="E0I655"/>
<feature type="transmembrane region" description="Helical" evidence="1">
    <location>
        <begin position="173"/>
        <end position="197"/>
    </location>
</feature>
<evidence type="ECO:0000313" key="2">
    <source>
        <dbReference type="EMBL" id="EFM12447.1"/>
    </source>
</evidence>
<keyword evidence="3" id="KW-1185">Reference proteome</keyword>
<dbReference type="Proteomes" id="UP000005387">
    <property type="component" value="Unassembled WGS sequence"/>
</dbReference>
<dbReference type="STRING" id="717606.PaecuDRAFT_1127"/>
<keyword evidence="1" id="KW-0812">Transmembrane</keyword>
<keyword evidence="1" id="KW-0472">Membrane</keyword>
<reference evidence="2 3" key="1">
    <citation type="submission" date="2010-07" db="EMBL/GenBank/DDBJ databases">
        <title>The draft genome of Paenibacillus curdlanolyticus YK9.</title>
        <authorList>
            <consortium name="US DOE Joint Genome Institute (JGI-PGF)"/>
            <person name="Lucas S."/>
            <person name="Copeland A."/>
            <person name="Lapidus A."/>
            <person name="Cheng J.-F."/>
            <person name="Bruce D."/>
            <person name="Goodwin L."/>
            <person name="Pitluck S."/>
            <person name="Land M.L."/>
            <person name="Hauser L."/>
            <person name="Chang Y.-J."/>
            <person name="Jeffries C."/>
            <person name="Anderson I.J."/>
            <person name="Johnson E."/>
            <person name="Loganathan U."/>
            <person name="Mulhopadhyay B."/>
            <person name="Kyrpides N."/>
            <person name="Woyke T.J."/>
        </authorList>
    </citation>
    <scope>NUCLEOTIDE SEQUENCE [LARGE SCALE GENOMIC DNA]</scope>
    <source>
        <strain evidence="2 3">YK9</strain>
    </source>
</reference>
<keyword evidence="1" id="KW-1133">Transmembrane helix</keyword>
<name>E0I655_9BACL</name>
<feature type="transmembrane region" description="Helical" evidence="1">
    <location>
        <begin position="243"/>
        <end position="261"/>
    </location>
</feature>
<accession>E0I655</accession>
<feature type="transmembrane region" description="Helical" evidence="1">
    <location>
        <begin position="273"/>
        <end position="293"/>
    </location>
</feature>
<evidence type="ECO:0008006" key="4">
    <source>
        <dbReference type="Google" id="ProtNLM"/>
    </source>
</evidence>
<feature type="transmembrane region" description="Helical" evidence="1">
    <location>
        <begin position="217"/>
        <end position="236"/>
    </location>
</feature>